<dbReference type="Proteomes" id="UP001165960">
    <property type="component" value="Unassembled WGS sequence"/>
</dbReference>
<protein>
    <submittedName>
        <fullName evidence="1">Uncharacterized protein</fullName>
    </submittedName>
</protein>
<accession>A0ACC2UV50</accession>
<gene>
    <name evidence="1" type="ORF">DSO57_1004493</name>
</gene>
<proteinExistence type="predicted"/>
<reference evidence="1" key="1">
    <citation type="submission" date="2022-04" db="EMBL/GenBank/DDBJ databases">
        <title>Genome of the entomopathogenic fungus Entomophthora muscae.</title>
        <authorList>
            <person name="Elya C."/>
            <person name="Lovett B.R."/>
            <person name="Lee E."/>
            <person name="Macias A.M."/>
            <person name="Hajek A.E."/>
            <person name="De Bivort B.L."/>
            <person name="Kasson M.T."/>
            <person name="De Fine Licht H.H."/>
            <person name="Stajich J.E."/>
        </authorList>
    </citation>
    <scope>NUCLEOTIDE SEQUENCE</scope>
    <source>
        <strain evidence="1">Berkeley</strain>
    </source>
</reference>
<sequence length="416" mass="44977">MWAIAVHVGAGHHSFKNEAAYRSACHRACHHARRALEFGFSADEAVRVAIKFLEDDPITNAGYGSNLNLDGEVECDASIMISYPNSLQHNDFKFAGVGAVPGVKNPITVAHLLASQDKPGGLLPGNRVFPLLLTGHAVEKVIRRKPFYNSEDPSQKNRIDRLFVDPQSMVSEKARSQYLYYCNMLGLAVQNSSAEDKDNLAESPADVLMDTVGAVCVDESGVIAAGVSSGGILLKYPGRVGEAAIFGAGCWARHFSAINASNGNENSKAAFHESGIACSTSGTGEAIMQTAFSKSLATRLSQSLQNQQVTPETNELEEVGDPVAIFSCELQKFIDNKDLIQKYPPKHLSVGTIVLLLNSYENEDDSTISTCLEMLYGHTTETMGVGYFSNNLSKPKFVMSRKDSPHHPYVVSGVSI</sequence>
<dbReference type="EMBL" id="QTSX02000011">
    <property type="protein sequence ID" value="KAJ9090242.1"/>
    <property type="molecule type" value="Genomic_DNA"/>
</dbReference>
<name>A0ACC2UV50_9FUNG</name>
<organism evidence="1 2">
    <name type="scientific">Entomophthora muscae</name>
    <dbReference type="NCBI Taxonomy" id="34485"/>
    <lineage>
        <taxon>Eukaryota</taxon>
        <taxon>Fungi</taxon>
        <taxon>Fungi incertae sedis</taxon>
        <taxon>Zoopagomycota</taxon>
        <taxon>Entomophthoromycotina</taxon>
        <taxon>Entomophthoromycetes</taxon>
        <taxon>Entomophthorales</taxon>
        <taxon>Entomophthoraceae</taxon>
        <taxon>Entomophthora</taxon>
    </lineage>
</organism>
<evidence type="ECO:0000313" key="1">
    <source>
        <dbReference type="EMBL" id="KAJ9090242.1"/>
    </source>
</evidence>
<keyword evidence="2" id="KW-1185">Reference proteome</keyword>
<comment type="caution">
    <text evidence="1">The sequence shown here is derived from an EMBL/GenBank/DDBJ whole genome shotgun (WGS) entry which is preliminary data.</text>
</comment>
<evidence type="ECO:0000313" key="2">
    <source>
        <dbReference type="Proteomes" id="UP001165960"/>
    </source>
</evidence>